<feature type="domain" description="Ig-like" evidence="8">
    <location>
        <begin position="19"/>
        <end position="111"/>
    </location>
</feature>
<evidence type="ECO:0000256" key="5">
    <source>
        <dbReference type="ARBA" id="ARBA00023136"/>
    </source>
</evidence>
<evidence type="ECO:0000256" key="7">
    <source>
        <dbReference type="ARBA" id="ARBA00023180"/>
    </source>
</evidence>
<dbReference type="PROSITE" id="PS50835">
    <property type="entry name" value="IG_LIKE"/>
    <property type="match status" value="1"/>
</dbReference>
<reference evidence="9 10" key="1">
    <citation type="submission" date="2021-06" db="EMBL/GenBank/DDBJ databases">
        <authorList>
            <person name="Palmer J.M."/>
        </authorList>
    </citation>
    <scope>NUCLEOTIDE SEQUENCE [LARGE SCALE GENOMIC DNA]</scope>
    <source>
        <strain evidence="9 10">CL_MEX2019</strain>
        <tissue evidence="9">Muscle</tissue>
    </source>
</reference>
<comment type="caution">
    <text evidence="9">The sequence shown here is derived from an EMBL/GenBank/DDBJ whole genome shotgun (WGS) entry which is preliminary data.</text>
</comment>
<dbReference type="InterPro" id="IPR013106">
    <property type="entry name" value="Ig_V-set"/>
</dbReference>
<proteinExistence type="inferred from homology"/>
<dbReference type="Proteomes" id="UP001352852">
    <property type="component" value="Unassembled WGS sequence"/>
</dbReference>
<keyword evidence="3" id="KW-0812">Transmembrane</keyword>
<protein>
    <recommendedName>
        <fullName evidence="8">Ig-like domain-containing protein</fullName>
    </recommendedName>
</protein>
<dbReference type="InterPro" id="IPR013783">
    <property type="entry name" value="Ig-like_fold"/>
</dbReference>
<evidence type="ECO:0000256" key="6">
    <source>
        <dbReference type="ARBA" id="ARBA00023157"/>
    </source>
</evidence>
<comment type="subcellular location">
    <subcellularLocation>
        <location evidence="1">Membrane</location>
        <topology evidence="1">Single-pass membrane protein</topology>
    </subcellularLocation>
</comment>
<evidence type="ECO:0000256" key="2">
    <source>
        <dbReference type="ARBA" id="ARBA00008215"/>
    </source>
</evidence>
<keyword evidence="7" id="KW-0325">Glycoprotein</keyword>
<gene>
    <name evidence="9" type="ORF">CHARACLAT_028311</name>
</gene>
<dbReference type="InterPro" id="IPR040012">
    <property type="entry name" value="CD200R"/>
</dbReference>
<keyword evidence="10" id="KW-1185">Reference proteome</keyword>
<dbReference type="SUPFAM" id="SSF48726">
    <property type="entry name" value="Immunoglobulin"/>
    <property type="match status" value="1"/>
</dbReference>
<dbReference type="PANTHER" id="PTHR21462:SF2">
    <property type="entry name" value="CELL SURFACE GLYCOPROTEIN CD200 RECEPTOR 2"/>
    <property type="match status" value="1"/>
</dbReference>
<evidence type="ECO:0000259" key="8">
    <source>
        <dbReference type="PROSITE" id="PS50835"/>
    </source>
</evidence>
<evidence type="ECO:0000256" key="4">
    <source>
        <dbReference type="ARBA" id="ARBA00022989"/>
    </source>
</evidence>
<evidence type="ECO:0000313" key="9">
    <source>
        <dbReference type="EMBL" id="MED6278853.1"/>
    </source>
</evidence>
<sequence length="118" mass="13151">MFEAWSQDAVNKETSFNLGTNVNLTCANKMWADILYIIWEINLKNRNCKISFINDSEGTDSCNDGKSLQKASTGQLYLHIPKISADDVGVYKCESVYFGGNENHNFKVAVTVRASSTT</sequence>
<dbReference type="PANTHER" id="PTHR21462">
    <property type="entry name" value="CELL SURFACE GLYCOPROTEIN OX2 RECEPTOR PRECURSOR"/>
    <property type="match status" value="1"/>
</dbReference>
<evidence type="ECO:0000256" key="3">
    <source>
        <dbReference type="ARBA" id="ARBA00022692"/>
    </source>
</evidence>
<accession>A0ABU7DUW6</accession>
<evidence type="ECO:0000256" key="1">
    <source>
        <dbReference type="ARBA" id="ARBA00004167"/>
    </source>
</evidence>
<dbReference type="InterPro" id="IPR036179">
    <property type="entry name" value="Ig-like_dom_sf"/>
</dbReference>
<dbReference type="SMART" id="SM00409">
    <property type="entry name" value="IG"/>
    <property type="match status" value="1"/>
</dbReference>
<dbReference type="Gene3D" id="2.60.40.10">
    <property type="entry name" value="Immunoglobulins"/>
    <property type="match status" value="1"/>
</dbReference>
<dbReference type="InterPro" id="IPR003599">
    <property type="entry name" value="Ig_sub"/>
</dbReference>
<keyword evidence="4" id="KW-1133">Transmembrane helix</keyword>
<keyword evidence="5" id="KW-0472">Membrane</keyword>
<dbReference type="EMBL" id="JAHUTJ010036539">
    <property type="protein sequence ID" value="MED6278853.1"/>
    <property type="molecule type" value="Genomic_DNA"/>
</dbReference>
<keyword evidence="6" id="KW-1015">Disulfide bond</keyword>
<dbReference type="Pfam" id="PF07686">
    <property type="entry name" value="V-set"/>
    <property type="match status" value="1"/>
</dbReference>
<evidence type="ECO:0000313" key="10">
    <source>
        <dbReference type="Proteomes" id="UP001352852"/>
    </source>
</evidence>
<organism evidence="9 10">
    <name type="scientific">Characodon lateralis</name>
    <dbReference type="NCBI Taxonomy" id="208331"/>
    <lineage>
        <taxon>Eukaryota</taxon>
        <taxon>Metazoa</taxon>
        <taxon>Chordata</taxon>
        <taxon>Craniata</taxon>
        <taxon>Vertebrata</taxon>
        <taxon>Euteleostomi</taxon>
        <taxon>Actinopterygii</taxon>
        <taxon>Neopterygii</taxon>
        <taxon>Teleostei</taxon>
        <taxon>Neoteleostei</taxon>
        <taxon>Acanthomorphata</taxon>
        <taxon>Ovalentaria</taxon>
        <taxon>Atherinomorphae</taxon>
        <taxon>Cyprinodontiformes</taxon>
        <taxon>Goodeidae</taxon>
        <taxon>Characodon</taxon>
    </lineage>
</organism>
<dbReference type="InterPro" id="IPR007110">
    <property type="entry name" value="Ig-like_dom"/>
</dbReference>
<name>A0ABU7DUW6_9TELE</name>
<comment type="similarity">
    <text evidence="2">Belongs to the CD200R family.</text>
</comment>